<dbReference type="AlphaFoldDB" id="A0A1T1AP29"/>
<keyword evidence="3" id="KW-1185">Reference proteome</keyword>
<dbReference type="SUPFAM" id="SSF88874">
    <property type="entry name" value="Receptor-binding domain of short tail fibre protein gp12"/>
    <property type="match status" value="1"/>
</dbReference>
<dbReference type="EMBL" id="MTJN01000002">
    <property type="protein sequence ID" value="OOV05869.1"/>
    <property type="molecule type" value="Genomic_DNA"/>
</dbReference>
<gene>
    <name evidence="2" type="ORF">RF819_03310</name>
</gene>
<dbReference type="InterPro" id="IPR011083">
    <property type="entry name" value="Phage_tail_collar_dom"/>
</dbReference>
<evidence type="ECO:0000259" key="1">
    <source>
        <dbReference type="Pfam" id="PF07484"/>
    </source>
</evidence>
<accession>A0A1T1AP29</accession>
<evidence type="ECO:0000313" key="3">
    <source>
        <dbReference type="Proteomes" id="UP000190750"/>
    </source>
</evidence>
<dbReference type="Gene3D" id="3.90.1340.10">
    <property type="entry name" value="Phage tail collar domain"/>
    <property type="match status" value="1"/>
</dbReference>
<organism evidence="2 3">
    <name type="scientific">Rhodoferax fermentans</name>
    <dbReference type="NCBI Taxonomy" id="28066"/>
    <lineage>
        <taxon>Bacteria</taxon>
        <taxon>Pseudomonadati</taxon>
        <taxon>Pseudomonadota</taxon>
        <taxon>Betaproteobacteria</taxon>
        <taxon>Burkholderiales</taxon>
        <taxon>Comamonadaceae</taxon>
        <taxon>Rhodoferax</taxon>
    </lineage>
</organism>
<dbReference type="OrthoDB" id="9810174at2"/>
<dbReference type="Pfam" id="PF07484">
    <property type="entry name" value="Collar"/>
    <property type="match status" value="1"/>
</dbReference>
<protein>
    <recommendedName>
        <fullName evidence="1">Phage tail collar domain-containing protein</fullName>
    </recommendedName>
</protein>
<feature type="domain" description="Phage tail collar" evidence="1">
    <location>
        <begin position="180"/>
        <end position="237"/>
    </location>
</feature>
<dbReference type="STRING" id="28066.RF819_03310"/>
<dbReference type="Proteomes" id="UP000190750">
    <property type="component" value="Unassembled WGS sequence"/>
</dbReference>
<evidence type="ECO:0000313" key="2">
    <source>
        <dbReference type="EMBL" id="OOV05869.1"/>
    </source>
</evidence>
<comment type="caution">
    <text evidence="2">The sequence shown here is derived from an EMBL/GenBank/DDBJ whole genome shotgun (WGS) entry which is preliminary data.</text>
</comment>
<proteinExistence type="predicted"/>
<sequence length="334" mass="34306">MDYTISDSYATDAGTGNRMHQDTAAVTSEFSAQDANGLIWEALAAIKAGGLVPAAFDKAVPATYTQLRDAIAIAVRLQSAAYASAGGTADASTGVYAPVVPALVNGLTLYVRAATANATPTPTFSPNGLAAKQIVKGNGLPLVAGDIAGAGHWLELKYDLALDKWVLLNPATGISSQMPGEVCLFARSTPPSGFLKANGAAVSRAAYASLFNAIGTIFGGGDGVATFNLPDLRGEFLRGFDDARGVDPARVFGSPQAQDFLAHAHFAFGYMDRNSIGSAYALTGQAFPVAGKGFASSSVSYPITTEMSGAAQGAYSGGTETRPRNVALLACIKY</sequence>
<dbReference type="RefSeq" id="WP_143541591.1">
    <property type="nucleotide sequence ID" value="NZ_MTJN01000002.1"/>
</dbReference>
<reference evidence="2 3" key="1">
    <citation type="submission" date="2017-01" db="EMBL/GenBank/DDBJ databases">
        <title>Genome sequencing of Rhodoferax fermentans JCM 7819.</title>
        <authorList>
            <person name="Kim Y.J."/>
            <person name="Farh M.E.-A."/>
            <person name="Yang D.-C."/>
        </authorList>
    </citation>
    <scope>NUCLEOTIDE SEQUENCE [LARGE SCALE GENOMIC DNA]</scope>
    <source>
        <strain evidence="2 3">JCM 7819</strain>
    </source>
</reference>
<dbReference type="InterPro" id="IPR037053">
    <property type="entry name" value="Phage_tail_collar_dom_sf"/>
</dbReference>
<name>A0A1T1AP29_RHOFE</name>